<comment type="caution">
    <text evidence="1">The sequence shown here is derived from an EMBL/GenBank/DDBJ whole genome shotgun (WGS) entry which is preliminary data.</text>
</comment>
<organism evidence="1 2">
    <name type="scientific">Allacma fusca</name>
    <dbReference type="NCBI Taxonomy" id="39272"/>
    <lineage>
        <taxon>Eukaryota</taxon>
        <taxon>Metazoa</taxon>
        <taxon>Ecdysozoa</taxon>
        <taxon>Arthropoda</taxon>
        <taxon>Hexapoda</taxon>
        <taxon>Collembola</taxon>
        <taxon>Symphypleona</taxon>
        <taxon>Sminthuridae</taxon>
        <taxon>Allacma</taxon>
    </lineage>
</organism>
<dbReference type="Proteomes" id="UP000708208">
    <property type="component" value="Unassembled WGS sequence"/>
</dbReference>
<keyword evidence="2" id="KW-1185">Reference proteome</keyword>
<dbReference type="EMBL" id="CAJVCH010571324">
    <property type="protein sequence ID" value="CAG7837207.1"/>
    <property type="molecule type" value="Genomic_DNA"/>
</dbReference>
<reference evidence="1" key="1">
    <citation type="submission" date="2021-06" db="EMBL/GenBank/DDBJ databases">
        <authorList>
            <person name="Hodson N. C."/>
            <person name="Mongue J. A."/>
            <person name="Jaron S. K."/>
        </authorList>
    </citation>
    <scope>NUCLEOTIDE SEQUENCE</scope>
</reference>
<proteinExistence type="predicted"/>
<name>A0A8J2Q1T3_9HEXA</name>
<accession>A0A8J2Q1T3</accession>
<evidence type="ECO:0000313" key="1">
    <source>
        <dbReference type="EMBL" id="CAG7837207.1"/>
    </source>
</evidence>
<evidence type="ECO:0000313" key="2">
    <source>
        <dbReference type="Proteomes" id="UP000708208"/>
    </source>
</evidence>
<gene>
    <name evidence="1" type="ORF">AFUS01_LOCUS46355</name>
</gene>
<sequence>MQRTSDSELRLAYQQTVKRLSSNSGLVPMNMELIFFWLSLQSKLWAIKDPFCEGQNQIYLYAVKFTPDICFVTTSSLPTSAI</sequence>
<dbReference type="AlphaFoldDB" id="A0A8J2Q1T3"/>
<protein>
    <submittedName>
        <fullName evidence="1">Uncharacterized protein</fullName>
    </submittedName>
</protein>